<feature type="compositionally biased region" description="Basic and acidic residues" evidence="1">
    <location>
        <begin position="90"/>
        <end position="103"/>
    </location>
</feature>
<dbReference type="AlphaFoldDB" id="A0A8S1HR24"/>
<evidence type="ECO:0000256" key="1">
    <source>
        <dbReference type="SAM" id="MobiDB-lite"/>
    </source>
</evidence>
<organism evidence="2 3">
    <name type="scientific">Caenorhabditis auriculariae</name>
    <dbReference type="NCBI Taxonomy" id="2777116"/>
    <lineage>
        <taxon>Eukaryota</taxon>
        <taxon>Metazoa</taxon>
        <taxon>Ecdysozoa</taxon>
        <taxon>Nematoda</taxon>
        <taxon>Chromadorea</taxon>
        <taxon>Rhabditida</taxon>
        <taxon>Rhabditina</taxon>
        <taxon>Rhabditomorpha</taxon>
        <taxon>Rhabditoidea</taxon>
        <taxon>Rhabditidae</taxon>
        <taxon>Peloderinae</taxon>
        <taxon>Caenorhabditis</taxon>
    </lineage>
</organism>
<feature type="compositionally biased region" description="Low complexity" evidence="1">
    <location>
        <begin position="104"/>
        <end position="121"/>
    </location>
</feature>
<comment type="caution">
    <text evidence="2">The sequence shown here is derived from an EMBL/GenBank/DDBJ whole genome shotgun (WGS) entry which is preliminary data.</text>
</comment>
<sequence>MGFPATCKASSEFLDECPWTDKNFTIICRLRTNLSSQEPATPNHYHSASPGKPANNFGHGHCWHSKDERRQIRSSLTQFGRIDPISEASDSSKKKERRNENTADKAATLAAAELLFETTGARKGPKRRRSRRENHLVSGFKGPRRRCPTSEGTHKLIRRPTKDTATEELHLKKTYSWFKGRRR</sequence>
<dbReference type="EMBL" id="CAJGYM010000101">
    <property type="protein sequence ID" value="CAD6197675.1"/>
    <property type="molecule type" value="Genomic_DNA"/>
</dbReference>
<proteinExistence type="predicted"/>
<feature type="region of interest" description="Disordered" evidence="1">
    <location>
        <begin position="37"/>
        <end position="62"/>
    </location>
</feature>
<gene>
    <name evidence="2" type="ORF">CAUJ_LOCUS13584</name>
</gene>
<accession>A0A8S1HR24</accession>
<evidence type="ECO:0000313" key="3">
    <source>
        <dbReference type="Proteomes" id="UP000835052"/>
    </source>
</evidence>
<name>A0A8S1HR24_9PELO</name>
<reference evidence="2" key="1">
    <citation type="submission" date="2020-10" db="EMBL/GenBank/DDBJ databases">
        <authorList>
            <person name="Kikuchi T."/>
        </authorList>
    </citation>
    <scope>NUCLEOTIDE SEQUENCE</scope>
    <source>
        <strain evidence="2">NKZ352</strain>
    </source>
</reference>
<keyword evidence="3" id="KW-1185">Reference proteome</keyword>
<feature type="region of interest" description="Disordered" evidence="1">
    <location>
        <begin position="76"/>
        <end position="154"/>
    </location>
</feature>
<feature type="compositionally biased region" description="Basic residues" evidence="1">
    <location>
        <begin position="123"/>
        <end position="132"/>
    </location>
</feature>
<dbReference type="Proteomes" id="UP000835052">
    <property type="component" value="Unassembled WGS sequence"/>
</dbReference>
<feature type="compositionally biased region" description="Polar residues" evidence="1">
    <location>
        <begin position="37"/>
        <end position="46"/>
    </location>
</feature>
<evidence type="ECO:0000313" key="2">
    <source>
        <dbReference type="EMBL" id="CAD6197675.1"/>
    </source>
</evidence>
<protein>
    <submittedName>
        <fullName evidence="2">Uncharacterized protein</fullName>
    </submittedName>
</protein>